<dbReference type="RefSeq" id="WP_382394342.1">
    <property type="nucleotide sequence ID" value="NZ_JBHUNA010000024.1"/>
</dbReference>
<dbReference type="Proteomes" id="UP001597502">
    <property type="component" value="Unassembled WGS sequence"/>
</dbReference>
<dbReference type="PANTHER" id="PTHR30185:SF15">
    <property type="entry name" value="CRYPTIC BETA-GLUCOSIDE BGL OPERON ANTITERMINATOR"/>
    <property type="match status" value="1"/>
</dbReference>
<proteinExistence type="predicted"/>
<dbReference type="InterPro" id="IPR004341">
    <property type="entry name" value="CAT_RNA-bd_dom"/>
</dbReference>
<dbReference type="InterPro" id="IPR050661">
    <property type="entry name" value="BglG_antiterminators"/>
</dbReference>
<keyword evidence="4" id="KW-1185">Reference proteome</keyword>
<sequence>MKIKKILNNNAVVVTDEGEEKIAIGSGLGFGKRKNDVIKPAKVEKLFVLNENEKLHQLLLRIPEEHFTIAEDIMKYAETHLDTPLNDHIRVQLADHISFAIEREQNGIQLKNALLHEIKVLYRQEFDIGLWAIRHINEEYGIGMPADEAAFIALYLHTMKMKGGDIHETVRQTSMVRDMVQVIKTELNISIDEADIAYERLVTHLQFALTRAKHYDSHVMDKEMFEMIRHKYNVSYQCAQKAAHKLYSLHGVELPEEELGYITLHIERLRSH</sequence>
<dbReference type="Gene3D" id="2.30.24.10">
    <property type="entry name" value="CAT RNA-binding domain"/>
    <property type="match status" value="1"/>
</dbReference>
<dbReference type="SMART" id="SM01061">
    <property type="entry name" value="CAT_RBD"/>
    <property type="match status" value="1"/>
</dbReference>
<reference evidence="4" key="1">
    <citation type="journal article" date="2019" name="Int. J. Syst. Evol. Microbiol.">
        <title>The Global Catalogue of Microorganisms (GCM) 10K type strain sequencing project: providing services to taxonomists for standard genome sequencing and annotation.</title>
        <authorList>
            <consortium name="The Broad Institute Genomics Platform"/>
            <consortium name="The Broad Institute Genome Sequencing Center for Infectious Disease"/>
            <person name="Wu L."/>
            <person name="Ma J."/>
        </authorList>
    </citation>
    <scope>NUCLEOTIDE SEQUENCE [LARGE SCALE GENOMIC DNA]</scope>
    <source>
        <strain evidence="4">TISTR 1535</strain>
    </source>
</reference>
<dbReference type="Pfam" id="PF03123">
    <property type="entry name" value="CAT_RBD"/>
    <property type="match status" value="1"/>
</dbReference>
<evidence type="ECO:0000313" key="3">
    <source>
        <dbReference type="EMBL" id="MFD2761643.1"/>
    </source>
</evidence>
<feature type="domain" description="PRD" evidence="2">
    <location>
        <begin position="167"/>
        <end position="272"/>
    </location>
</feature>
<keyword evidence="1" id="KW-0677">Repeat</keyword>
<gene>
    <name evidence="3" type="ORF">ACFSUO_11835</name>
</gene>
<dbReference type="InterPro" id="IPR036634">
    <property type="entry name" value="PRD_sf"/>
</dbReference>
<dbReference type="InterPro" id="IPR036650">
    <property type="entry name" value="CAT_RNA-bd_dom_sf"/>
</dbReference>
<organism evidence="3 4">
    <name type="scientific">Lentibacillus juripiscarius</name>
    <dbReference type="NCBI Taxonomy" id="257446"/>
    <lineage>
        <taxon>Bacteria</taxon>
        <taxon>Bacillati</taxon>
        <taxon>Bacillota</taxon>
        <taxon>Bacilli</taxon>
        <taxon>Bacillales</taxon>
        <taxon>Bacillaceae</taxon>
        <taxon>Lentibacillus</taxon>
    </lineage>
</organism>
<accession>A0ABW5V7F5</accession>
<dbReference type="Pfam" id="PF00874">
    <property type="entry name" value="PRD"/>
    <property type="match status" value="2"/>
</dbReference>
<dbReference type="PANTHER" id="PTHR30185">
    <property type="entry name" value="CRYPTIC BETA-GLUCOSIDE BGL OPERON ANTITERMINATOR"/>
    <property type="match status" value="1"/>
</dbReference>
<evidence type="ECO:0000313" key="4">
    <source>
        <dbReference type="Proteomes" id="UP001597502"/>
    </source>
</evidence>
<evidence type="ECO:0000259" key="2">
    <source>
        <dbReference type="PROSITE" id="PS51372"/>
    </source>
</evidence>
<comment type="caution">
    <text evidence="3">The sequence shown here is derived from an EMBL/GenBank/DDBJ whole genome shotgun (WGS) entry which is preliminary data.</text>
</comment>
<dbReference type="SUPFAM" id="SSF63520">
    <property type="entry name" value="PTS-regulatory domain, PRD"/>
    <property type="match status" value="2"/>
</dbReference>
<dbReference type="InterPro" id="IPR011608">
    <property type="entry name" value="PRD"/>
</dbReference>
<evidence type="ECO:0000256" key="1">
    <source>
        <dbReference type="ARBA" id="ARBA00022737"/>
    </source>
</evidence>
<feature type="domain" description="PRD" evidence="2">
    <location>
        <begin position="61"/>
        <end position="166"/>
    </location>
</feature>
<name>A0ABW5V7F5_9BACI</name>
<protein>
    <submittedName>
        <fullName evidence="3">PRD domain-containing protein</fullName>
    </submittedName>
</protein>
<dbReference type="PROSITE" id="PS51372">
    <property type="entry name" value="PRD_2"/>
    <property type="match status" value="2"/>
</dbReference>
<dbReference type="SUPFAM" id="SSF50151">
    <property type="entry name" value="SacY-like RNA-binding domain"/>
    <property type="match status" value="1"/>
</dbReference>
<dbReference type="Gene3D" id="1.10.1790.10">
    <property type="entry name" value="PRD domain"/>
    <property type="match status" value="2"/>
</dbReference>
<dbReference type="EMBL" id="JBHUNA010000024">
    <property type="protein sequence ID" value="MFD2761643.1"/>
    <property type="molecule type" value="Genomic_DNA"/>
</dbReference>